<dbReference type="InterPro" id="IPR001806">
    <property type="entry name" value="Small_GTPase"/>
</dbReference>
<dbReference type="GO" id="GO:0003924">
    <property type="term" value="F:GTPase activity"/>
    <property type="evidence" value="ECO:0007669"/>
    <property type="project" value="InterPro"/>
</dbReference>
<dbReference type="SUPFAM" id="SSF52540">
    <property type="entry name" value="P-loop containing nucleoside triphosphate hydrolases"/>
    <property type="match status" value="1"/>
</dbReference>
<dbReference type="GO" id="GO:0005525">
    <property type="term" value="F:GTP binding"/>
    <property type="evidence" value="ECO:0007669"/>
    <property type="project" value="InterPro"/>
</dbReference>
<dbReference type="Proteomes" id="UP000001292">
    <property type="component" value="Unassembled WGS sequence"/>
</dbReference>
<dbReference type="InterPro" id="IPR027417">
    <property type="entry name" value="P-loop_NTPase"/>
</dbReference>
<dbReference type="Pfam" id="PF00071">
    <property type="entry name" value="Ras"/>
    <property type="match status" value="1"/>
</dbReference>
<sequence>MLGDAGVGKTALVNQFMTSEYMHTYDASLGKLYAKVGPGYGPGTSGTIRRAQ</sequence>
<name>B4HNR6_DROSE</name>
<dbReference type="AlphaFoldDB" id="B4HNR6"/>
<gene>
    <name evidence="1" type="primary">Dsec\GM21899</name>
    <name evidence="1" type="ORF">Dsec_GM21899</name>
</gene>
<dbReference type="EMBL" id="CH480816">
    <property type="protein sequence ID" value="EDW48485.1"/>
    <property type="molecule type" value="Genomic_DNA"/>
</dbReference>
<reference evidence="1 2" key="1">
    <citation type="journal article" date="2007" name="Nature">
        <title>Evolution of genes and genomes on the Drosophila phylogeny.</title>
        <authorList>
            <consortium name="Drosophila 12 Genomes Consortium"/>
            <person name="Clark A.G."/>
            <person name="Eisen M.B."/>
            <person name="Smith D.R."/>
            <person name="Bergman C.M."/>
            <person name="Oliver B."/>
            <person name="Markow T.A."/>
            <person name="Kaufman T.C."/>
            <person name="Kellis M."/>
            <person name="Gelbart W."/>
            <person name="Iyer V.N."/>
            <person name="Pollard D.A."/>
            <person name="Sackton T.B."/>
            <person name="Larracuente A.M."/>
            <person name="Singh N.D."/>
            <person name="Abad J.P."/>
            <person name="Abt D.N."/>
            <person name="Adryan B."/>
            <person name="Aguade M."/>
            <person name="Akashi H."/>
            <person name="Anderson W.W."/>
            <person name="Aquadro C.F."/>
            <person name="Ardell D.H."/>
            <person name="Arguello R."/>
            <person name="Artieri C.G."/>
            <person name="Barbash D.A."/>
            <person name="Barker D."/>
            <person name="Barsanti P."/>
            <person name="Batterham P."/>
            <person name="Batzoglou S."/>
            <person name="Begun D."/>
            <person name="Bhutkar A."/>
            <person name="Blanco E."/>
            <person name="Bosak S.A."/>
            <person name="Bradley R.K."/>
            <person name="Brand A.D."/>
            <person name="Brent M.R."/>
            <person name="Brooks A.N."/>
            <person name="Brown R.H."/>
            <person name="Butlin R.K."/>
            <person name="Caggese C."/>
            <person name="Calvi B.R."/>
            <person name="Bernardo de Carvalho A."/>
            <person name="Caspi A."/>
            <person name="Castrezana S."/>
            <person name="Celniker S.E."/>
            <person name="Chang J.L."/>
            <person name="Chapple C."/>
            <person name="Chatterji S."/>
            <person name="Chinwalla A."/>
            <person name="Civetta A."/>
            <person name="Clifton S.W."/>
            <person name="Comeron J.M."/>
            <person name="Costello J.C."/>
            <person name="Coyne J.A."/>
            <person name="Daub J."/>
            <person name="David R.G."/>
            <person name="Delcher A.L."/>
            <person name="Delehaunty K."/>
            <person name="Do C.B."/>
            <person name="Ebling H."/>
            <person name="Edwards K."/>
            <person name="Eickbush T."/>
            <person name="Evans J.D."/>
            <person name="Filipski A."/>
            <person name="Findeiss S."/>
            <person name="Freyhult E."/>
            <person name="Fulton L."/>
            <person name="Fulton R."/>
            <person name="Garcia A.C."/>
            <person name="Gardiner A."/>
            <person name="Garfield D.A."/>
            <person name="Garvin B.E."/>
            <person name="Gibson G."/>
            <person name="Gilbert D."/>
            <person name="Gnerre S."/>
            <person name="Godfrey J."/>
            <person name="Good R."/>
            <person name="Gotea V."/>
            <person name="Gravely B."/>
            <person name="Greenberg A.J."/>
            <person name="Griffiths-Jones S."/>
            <person name="Gross S."/>
            <person name="Guigo R."/>
            <person name="Gustafson E.A."/>
            <person name="Haerty W."/>
            <person name="Hahn M.W."/>
            <person name="Halligan D.L."/>
            <person name="Halpern A.L."/>
            <person name="Halter G.M."/>
            <person name="Han M.V."/>
            <person name="Heger A."/>
            <person name="Hillier L."/>
            <person name="Hinrichs A.S."/>
            <person name="Holmes I."/>
            <person name="Hoskins R.A."/>
            <person name="Hubisz M.J."/>
            <person name="Hultmark D."/>
            <person name="Huntley M.A."/>
            <person name="Jaffe D.B."/>
            <person name="Jagadeeshan S."/>
            <person name="Jeck W.R."/>
            <person name="Johnson J."/>
            <person name="Jones C.D."/>
            <person name="Jordan W.C."/>
            <person name="Karpen G.H."/>
            <person name="Kataoka E."/>
            <person name="Keightley P.D."/>
            <person name="Kheradpour P."/>
            <person name="Kirkness E.F."/>
            <person name="Koerich L.B."/>
            <person name="Kristiansen K."/>
            <person name="Kudrna D."/>
            <person name="Kulathinal R.J."/>
            <person name="Kumar S."/>
            <person name="Kwok R."/>
            <person name="Lander E."/>
            <person name="Langley C.H."/>
            <person name="Lapoint R."/>
            <person name="Lazzaro B.P."/>
            <person name="Lee S.J."/>
            <person name="Levesque L."/>
            <person name="Li R."/>
            <person name="Lin C.F."/>
            <person name="Lin M.F."/>
            <person name="Lindblad-Toh K."/>
            <person name="Llopart A."/>
            <person name="Long M."/>
            <person name="Low L."/>
            <person name="Lozovsky E."/>
            <person name="Lu J."/>
            <person name="Luo M."/>
            <person name="Machado C.A."/>
            <person name="Makalowski W."/>
            <person name="Marzo M."/>
            <person name="Matsuda M."/>
            <person name="Matzkin L."/>
            <person name="McAllister B."/>
            <person name="McBride C.S."/>
            <person name="McKernan B."/>
            <person name="McKernan K."/>
            <person name="Mendez-Lago M."/>
            <person name="Minx P."/>
            <person name="Mollenhauer M.U."/>
            <person name="Montooth K."/>
            <person name="Mount S.M."/>
            <person name="Mu X."/>
            <person name="Myers E."/>
            <person name="Negre B."/>
            <person name="Newfeld S."/>
            <person name="Nielsen R."/>
            <person name="Noor M.A."/>
            <person name="O'Grady P."/>
            <person name="Pachter L."/>
            <person name="Papaceit M."/>
            <person name="Parisi M.J."/>
            <person name="Parisi M."/>
            <person name="Parts L."/>
            <person name="Pedersen J.S."/>
            <person name="Pesole G."/>
            <person name="Phillippy A.M."/>
            <person name="Ponting C.P."/>
            <person name="Pop M."/>
            <person name="Porcelli D."/>
            <person name="Powell J.R."/>
            <person name="Prohaska S."/>
            <person name="Pruitt K."/>
            <person name="Puig M."/>
            <person name="Quesneville H."/>
            <person name="Ram K.R."/>
            <person name="Rand D."/>
            <person name="Rasmussen M.D."/>
            <person name="Reed L.K."/>
            <person name="Reenan R."/>
            <person name="Reily A."/>
            <person name="Remington K.A."/>
            <person name="Rieger T.T."/>
            <person name="Ritchie M.G."/>
            <person name="Robin C."/>
            <person name="Rogers Y.H."/>
            <person name="Rohde C."/>
            <person name="Rozas J."/>
            <person name="Rubenfield M.J."/>
            <person name="Ruiz A."/>
            <person name="Russo S."/>
            <person name="Salzberg S.L."/>
            <person name="Sanchez-Gracia A."/>
            <person name="Saranga D.J."/>
            <person name="Sato H."/>
            <person name="Schaeffer S.W."/>
            <person name="Schatz M.C."/>
            <person name="Schlenke T."/>
            <person name="Schwartz R."/>
            <person name="Segarra C."/>
            <person name="Singh R.S."/>
            <person name="Sirot L."/>
            <person name="Sirota M."/>
            <person name="Sisneros N.B."/>
            <person name="Smith C.D."/>
            <person name="Smith T.F."/>
            <person name="Spieth J."/>
            <person name="Stage D.E."/>
            <person name="Stark A."/>
            <person name="Stephan W."/>
            <person name="Strausberg R.L."/>
            <person name="Strempel S."/>
            <person name="Sturgill D."/>
            <person name="Sutton G."/>
            <person name="Sutton G.G."/>
            <person name="Tao W."/>
            <person name="Teichmann S."/>
            <person name="Tobari Y.N."/>
            <person name="Tomimura Y."/>
            <person name="Tsolas J.M."/>
            <person name="Valente V.L."/>
            <person name="Venter E."/>
            <person name="Venter J.C."/>
            <person name="Vicario S."/>
            <person name="Vieira F.G."/>
            <person name="Vilella A.J."/>
            <person name="Villasante A."/>
            <person name="Walenz B."/>
            <person name="Wang J."/>
            <person name="Wasserman M."/>
            <person name="Watts T."/>
            <person name="Wilson D."/>
            <person name="Wilson R.K."/>
            <person name="Wing R.A."/>
            <person name="Wolfner M.F."/>
            <person name="Wong A."/>
            <person name="Wong G.K."/>
            <person name="Wu C.I."/>
            <person name="Wu G."/>
            <person name="Yamamoto D."/>
            <person name="Yang H.P."/>
            <person name="Yang S.P."/>
            <person name="Yorke J.A."/>
            <person name="Yoshida K."/>
            <person name="Zdobnov E."/>
            <person name="Zhang P."/>
            <person name="Zhang Y."/>
            <person name="Zimin A.V."/>
            <person name="Baldwin J."/>
            <person name="Abdouelleil A."/>
            <person name="Abdulkadir J."/>
            <person name="Abebe A."/>
            <person name="Abera B."/>
            <person name="Abreu J."/>
            <person name="Acer S.C."/>
            <person name="Aftuck L."/>
            <person name="Alexander A."/>
            <person name="An P."/>
            <person name="Anderson E."/>
            <person name="Anderson S."/>
            <person name="Arachi H."/>
            <person name="Azer M."/>
            <person name="Bachantsang P."/>
            <person name="Barry A."/>
            <person name="Bayul T."/>
            <person name="Berlin A."/>
            <person name="Bessette D."/>
            <person name="Bloom T."/>
            <person name="Blye J."/>
            <person name="Boguslavskiy L."/>
            <person name="Bonnet C."/>
            <person name="Boukhgalter B."/>
            <person name="Bourzgui I."/>
            <person name="Brown A."/>
            <person name="Cahill P."/>
            <person name="Channer S."/>
            <person name="Cheshatsang Y."/>
            <person name="Chuda L."/>
            <person name="Citroen M."/>
            <person name="Collymore A."/>
            <person name="Cooke P."/>
            <person name="Costello M."/>
            <person name="D'Aco K."/>
            <person name="Daza R."/>
            <person name="De Haan G."/>
            <person name="DeGray S."/>
            <person name="DeMaso C."/>
            <person name="Dhargay N."/>
            <person name="Dooley K."/>
            <person name="Dooley E."/>
            <person name="Doricent M."/>
            <person name="Dorje P."/>
            <person name="Dorjee K."/>
            <person name="Dupes A."/>
            <person name="Elong R."/>
            <person name="Falk J."/>
            <person name="Farina A."/>
            <person name="Faro S."/>
            <person name="Ferguson D."/>
            <person name="Fisher S."/>
            <person name="Foley C.D."/>
            <person name="Franke A."/>
            <person name="Friedrich D."/>
            <person name="Gadbois L."/>
            <person name="Gearin G."/>
            <person name="Gearin C.R."/>
            <person name="Giannoukos G."/>
            <person name="Goode T."/>
            <person name="Graham J."/>
            <person name="Grandbois E."/>
            <person name="Grewal S."/>
            <person name="Gyaltsen K."/>
            <person name="Hafez N."/>
            <person name="Hagos B."/>
            <person name="Hall J."/>
            <person name="Henson C."/>
            <person name="Hollinger A."/>
            <person name="Honan T."/>
            <person name="Huard M.D."/>
            <person name="Hughes L."/>
            <person name="Hurhula B."/>
            <person name="Husby M.E."/>
            <person name="Kamat A."/>
            <person name="Kanga B."/>
            <person name="Kashin S."/>
            <person name="Khazanovich D."/>
            <person name="Kisner P."/>
            <person name="Lance K."/>
            <person name="Lara M."/>
            <person name="Lee W."/>
            <person name="Lennon N."/>
            <person name="Letendre F."/>
            <person name="LeVine R."/>
            <person name="Lipovsky A."/>
            <person name="Liu X."/>
            <person name="Liu J."/>
            <person name="Liu S."/>
            <person name="Lokyitsang T."/>
            <person name="Lokyitsang Y."/>
            <person name="Lubonja R."/>
            <person name="Lui A."/>
            <person name="MacDonald P."/>
            <person name="Magnisalis V."/>
            <person name="Maru K."/>
            <person name="Matthews C."/>
            <person name="McCusker W."/>
            <person name="McDonough S."/>
            <person name="Mehta T."/>
            <person name="Meldrim J."/>
            <person name="Meneus L."/>
            <person name="Mihai O."/>
            <person name="Mihalev A."/>
            <person name="Mihova T."/>
            <person name="Mittelman R."/>
            <person name="Mlenga V."/>
            <person name="Montmayeur A."/>
            <person name="Mulrain L."/>
            <person name="Navidi A."/>
            <person name="Naylor J."/>
            <person name="Negash T."/>
            <person name="Nguyen T."/>
            <person name="Nguyen N."/>
            <person name="Nicol R."/>
            <person name="Norbu C."/>
            <person name="Norbu N."/>
            <person name="Novod N."/>
            <person name="O'Neill B."/>
            <person name="Osman S."/>
            <person name="Markiewicz E."/>
            <person name="Oyono O.L."/>
            <person name="Patti C."/>
            <person name="Phunkhang P."/>
            <person name="Pierre F."/>
            <person name="Priest M."/>
            <person name="Raghuraman S."/>
            <person name="Rege F."/>
            <person name="Reyes R."/>
            <person name="Rise C."/>
            <person name="Rogov P."/>
            <person name="Ross K."/>
            <person name="Ryan E."/>
            <person name="Settipalli S."/>
            <person name="Shea T."/>
            <person name="Sherpa N."/>
            <person name="Shi L."/>
            <person name="Shih D."/>
            <person name="Sparrow T."/>
            <person name="Spaulding J."/>
            <person name="Stalker J."/>
            <person name="Stange-Thomann N."/>
            <person name="Stavropoulos S."/>
            <person name="Stone C."/>
            <person name="Strader C."/>
            <person name="Tesfaye S."/>
            <person name="Thomson T."/>
            <person name="Thoulutsang Y."/>
            <person name="Thoulutsang D."/>
            <person name="Topham K."/>
            <person name="Topping I."/>
            <person name="Tsamla T."/>
            <person name="Vassiliev H."/>
            <person name="Vo A."/>
            <person name="Wangchuk T."/>
            <person name="Wangdi T."/>
            <person name="Weiand M."/>
            <person name="Wilkinson J."/>
            <person name="Wilson A."/>
            <person name="Yadav S."/>
            <person name="Young G."/>
            <person name="Yu Q."/>
            <person name="Zembek L."/>
            <person name="Zhong D."/>
            <person name="Zimmer A."/>
            <person name="Zwirko Z."/>
            <person name="Jaffe D.B."/>
            <person name="Alvarez P."/>
            <person name="Brockman W."/>
            <person name="Butler J."/>
            <person name="Chin C."/>
            <person name="Gnerre S."/>
            <person name="Grabherr M."/>
            <person name="Kleber M."/>
            <person name="Mauceli E."/>
            <person name="MacCallum I."/>
        </authorList>
    </citation>
    <scope>NUCLEOTIDE SEQUENCE [LARGE SCALE GENOMIC DNA]</scope>
    <source>
        <strain evidence="2">Rob3c / Tucson 14021-0248.25</strain>
    </source>
</reference>
<evidence type="ECO:0000313" key="1">
    <source>
        <dbReference type="EMBL" id="EDW48485.1"/>
    </source>
</evidence>
<dbReference type="HOGENOM" id="CLU_3089470_0_0_1"/>
<protein>
    <submittedName>
        <fullName evidence="1">GM21899</fullName>
    </submittedName>
</protein>
<evidence type="ECO:0000313" key="2">
    <source>
        <dbReference type="Proteomes" id="UP000001292"/>
    </source>
</evidence>
<keyword evidence="2" id="KW-1185">Reference proteome</keyword>
<accession>B4HNR6</accession>
<dbReference type="STRING" id="7238.B4HNR6"/>
<organism evidence="2">
    <name type="scientific">Drosophila sechellia</name>
    <name type="common">Fruit fly</name>
    <dbReference type="NCBI Taxonomy" id="7238"/>
    <lineage>
        <taxon>Eukaryota</taxon>
        <taxon>Metazoa</taxon>
        <taxon>Ecdysozoa</taxon>
        <taxon>Arthropoda</taxon>
        <taxon>Hexapoda</taxon>
        <taxon>Insecta</taxon>
        <taxon>Pterygota</taxon>
        <taxon>Neoptera</taxon>
        <taxon>Endopterygota</taxon>
        <taxon>Diptera</taxon>
        <taxon>Brachycera</taxon>
        <taxon>Muscomorpha</taxon>
        <taxon>Ephydroidea</taxon>
        <taxon>Drosophilidae</taxon>
        <taxon>Drosophila</taxon>
        <taxon>Sophophora</taxon>
    </lineage>
</organism>
<proteinExistence type="predicted"/>
<dbReference type="Gene3D" id="3.40.50.300">
    <property type="entry name" value="P-loop containing nucleotide triphosphate hydrolases"/>
    <property type="match status" value="1"/>
</dbReference>